<reference evidence="2" key="2">
    <citation type="submission" date="2024-10" db="UniProtKB">
        <authorList>
            <consortium name="EnsemblProtists"/>
        </authorList>
    </citation>
    <scope>IDENTIFICATION</scope>
</reference>
<dbReference type="KEGG" id="ehx:EMIHUDRAFT_238157"/>
<evidence type="ECO:0000313" key="2">
    <source>
        <dbReference type="EnsemblProtists" id="EOD24876"/>
    </source>
</evidence>
<dbReference type="AlphaFoldDB" id="A0A0D3JMZ1"/>
<feature type="region of interest" description="Disordered" evidence="1">
    <location>
        <begin position="1"/>
        <end position="65"/>
    </location>
</feature>
<dbReference type="GeneID" id="17270427"/>
<dbReference type="HOGENOM" id="CLU_1558123_0_0_1"/>
<evidence type="ECO:0000256" key="1">
    <source>
        <dbReference type="SAM" id="MobiDB-lite"/>
    </source>
</evidence>
<accession>A0A0D3JMZ1</accession>
<reference evidence="3" key="1">
    <citation type="journal article" date="2013" name="Nature">
        <title>Pan genome of the phytoplankton Emiliania underpins its global distribution.</title>
        <authorList>
            <person name="Read B.A."/>
            <person name="Kegel J."/>
            <person name="Klute M.J."/>
            <person name="Kuo A."/>
            <person name="Lefebvre S.C."/>
            <person name="Maumus F."/>
            <person name="Mayer C."/>
            <person name="Miller J."/>
            <person name="Monier A."/>
            <person name="Salamov A."/>
            <person name="Young J."/>
            <person name="Aguilar M."/>
            <person name="Claverie J.M."/>
            <person name="Frickenhaus S."/>
            <person name="Gonzalez K."/>
            <person name="Herman E.K."/>
            <person name="Lin Y.C."/>
            <person name="Napier J."/>
            <person name="Ogata H."/>
            <person name="Sarno A.F."/>
            <person name="Shmutz J."/>
            <person name="Schroeder D."/>
            <person name="de Vargas C."/>
            <person name="Verret F."/>
            <person name="von Dassow P."/>
            <person name="Valentin K."/>
            <person name="Van de Peer Y."/>
            <person name="Wheeler G."/>
            <person name="Dacks J.B."/>
            <person name="Delwiche C.F."/>
            <person name="Dyhrman S.T."/>
            <person name="Glockner G."/>
            <person name="John U."/>
            <person name="Richards T."/>
            <person name="Worden A.Z."/>
            <person name="Zhang X."/>
            <person name="Grigoriev I.V."/>
            <person name="Allen A.E."/>
            <person name="Bidle K."/>
            <person name="Borodovsky M."/>
            <person name="Bowler C."/>
            <person name="Brownlee C."/>
            <person name="Cock J.M."/>
            <person name="Elias M."/>
            <person name="Gladyshev V.N."/>
            <person name="Groth M."/>
            <person name="Guda C."/>
            <person name="Hadaegh A."/>
            <person name="Iglesias-Rodriguez M.D."/>
            <person name="Jenkins J."/>
            <person name="Jones B.M."/>
            <person name="Lawson T."/>
            <person name="Leese F."/>
            <person name="Lindquist E."/>
            <person name="Lobanov A."/>
            <person name="Lomsadze A."/>
            <person name="Malik S.B."/>
            <person name="Marsh M.E."/>
            <person name="Mackinder L."/>
            <person name="Mock T."/>
            <person name="Mueller-Roeber B."/>
            <person name="Pagarete A."/>
            <person name="Parker M."/>
            <person name="Probert I."/>
            <person name="Quesneville H."/>
            <person name="Raines C."/>
            <person name="Rensing S.A."/>
            <person name="Riano-Pachon D.M."/>
            <person name="Richier S."/>
            <person name="Rokitta S."/>
            <person name="Shiraiwa Y."/>
            <person name="Soanes D.M."/>
            <person name="van der Giezen M."/>
            <person name="Wahlund T.M."/>
            <person name="Williams B."/>
            <person name="Wilson W."/>
            <person name="Wolfe G."/>
            <person name="Wurch L.L."/>
        </authorList>
    </citation>
    <scope>NUCLEOTIDE SEQUENCE</scope>
</reference>
<organism evidence="2 3">
    <name type="scientific">Emiliania huxleyi (strain CCMP1516)</name>
    <dbReference type="NCBI Taxonomy" id="280463"/>
    <lineage>
        <taxon>Eukaryota</taxon>
        <taxon>Haptista</taxon>
        <taxon>Haptophyta</taxon>
        <taxon>Prymnesiophyceae</taxon>
        <taxon>Isochrysidales</taxon>
        <taxon>Noelaerhabdaceae</taxon>
        <taxon>Emiliania</taxon>
    </lineage>
</organism>
<dbReference type="EnsemblProtists" id="EOD24876">
    <property type="protein sequence ID" value="EOD24876"/>
    <property type="gene ID" value="EMIHUDRAFT_238157"/>
</dbReference>
<sequence>MASCGDWEAHSSSLAGAQEPCFQEGADDEQRVLANAHGTSLMDSEARSSSLPGTQSGSVQEGVDGDRFMGANVRWMPSRSSSRVGGERAGFEEDGEEWVHLVWADADFRNGAALEAFEAGSAVESEVLKRELSTLEGQARPSPFSELLLRSLASLSQQPKGGPVRLASMVRV</sequence>
<evidence type="ECO:0000313" key="3">
    <source>
        <dbReference type="Proteomes" id="UP000013827"/>
    </source>
</evidence>
<dbReference type="PaxDb" id="2903-EOD24876"/>
<proteinExistence type="predicted"/>
<dbReference type="Proteomes" id="UP000013827">
    <property type="component" value="Unassembled WGS sequence"/>
</dbReference>
<keyword evidence="3" id="KW-1185">Reference proteome</keyword>
<feature type="compositionally biased region" description="Polar residues" evidence="1">
    <location>
        <begin position="37"/>
        <end position="59"/>
    </location>
</feature>
<protein>
    <submittedName>
        <fullName evidence="2">Uncharacterized protein</fullName>
    </submittedName>
</protein>
<dbReference type="RefSeq" id="XP_005777305.1">
    <property type="nucleotide sequence ID" value="XM_005777248.1"/>
</dbReference>
<name>A0A0D3JMZ1_EMIH1</name>